<keyword evidence="2" id="KW-1133">Transmembrane helix</keyword>
<evidence type="ECO:0008006" key="5">
    <source>
        <dbReference type="Google" id="ProtNLM"/>
    </source>
</evidence>
<evidence type="ECO:0000313" key="3">
    <source>
        <dbReference type="EMBL" id="PNT11316.1"/>
    </source>
</evidence>
<evidence type="ECO:0000256" key="2">
    <source>
        <dbReference type="SAM" id="Phobius"/>
    </source>
</evidence>
<feature type="region of interest" description="Disordered" evidence="1">
    <location>
        <begin position="1"/>
        <end position="35"/>
    </location>
</feature>
<keyword evidence="4" id="KW-1185">Reference proteome</keyword>
<reference evidence="3 4" key="1">
    <citation type="journal article" date="2006" name="Science">
        <title>The genome of black cottonwood, Populus trichocarpa (Torr. &amp; Gray).</title>
        <authorList>
            <person name="Tuskan G.A."/>
            <person name="Difazio S."/>
            <person name="Jansson S."/>
            <person name="Bohlmann J."/>
            <person name="Grigoriev I."/>
            <person name="Hellsten U."/>
            <person name="Putnam N."/>
            <person name="Ralph S."/>
            <person name="Rombauts S."/>
            <person name="Salamov A."/>
            <person name="Schein J."/>
            <person name="Sterck L."/>
            <person name="Aerts A."/>
            <person name="Bhalerao R.R."/>
            <person name="Bhalerao R.P."/>
            <person name="Blaudez D."/>
            <person name="Boerjan W."/>
            <person name="Brun A."/>
            <person name="Brunner A."/>
            <person name="Busov V."/>
            <person name="Campbell M."/>
            <person name="Carlson J."/>
            <person name="Chalot M."/>
            <person name="Chapman J."/>
            <person name="Chen G.L."/>
            <person name="Cooper D."/>
            <person name="Coutinho P.M."/>
            <person name="Couturier J."/>
            <person name="Covert S."/>
            <person name="Cronk Q."/>
            <person name="Cunningham R."/>
            <person name="Davis J."/>
            <person name="Degroeve S."/>
            <person name="Dejardin A."/>
            <person name="Depamphilis C."/>
            <person name="Detter J."/>
            <person name="Dirks B."/>
            <person name="Dubchak I."/>
            <person name="Duplessis S."/>
            <person name="Ehlting J."/>
            <person name="Ellis B."/>
            <person name="Gendler K."/>
            <person name="Goodstein D."/>
            <person name="Gribskov M."/>
            <person name="Grimwood J."/>
            <person name="Groover A."/>
            <person name="Gunter L."/>
            <person name="Hamberger B."/>
            <person name="Heinze B."/>
            <person name="Helariutta Y."/>
            <person name="Henrissat B."/>
            <person name="Holligan D."/>
            <person name="Holt R."/>
            <person name="Huang W."/>
            <person name="Islam-Faridi N."/>
            <person name="Jones S."/>
            <person name="Jones-Rhoades M."/>
            <person name="Jorgensen R."/>
            <person name="Joshi C."/>
            <person name="Kangasjarvi J."/>
            <person name="Karlsson J."/>
            <person name="Kelleher C."/>
            <person name="Kirkpatrick R."/>
            <person name="Kirst M."/>
            <person name="Kohler A."/>
            <person name="Kalluri U."/>
            <person name="Larimer F."/>
            <person name="Leebens-Mack J."/>
            <person name="Leple J.C."/>
            <person name="Locascio P."/>
            <person name="Lou Y."/>
            <person name="Lucas S."/>
            <person name="Martin F."/>
            <person name="Montanini B."/>
            <person name="Napoli C."/>
            <person name="Nelson D.R."/>
            <person name="Nelson C."/>
            <person name="Nieminen K."/>
            <person name="Nilsson O."/>
            <person name="Pereda V."/>
            <person name="Peter G."/>
            <person name="Philippe R."/>
            <person name="Pilate G."/>
            <person name="Poliakov A."/>
            <person name="Razumovskaya J."/>
            <person name="Richardson P."/>
            <person name="Rinaldi C."/>
            <person name="Ritland K."/>
            <person name="Rouze P."/>
            <person name="Ryaboy D."/>
            <person name="Schmutz J."/>
            <person name="Schrader J."/>
            <person name="Segerman B."/>
            <person name="Shin H."/>
            <person name="Siddiqui A."/>
            <person name="Sterky F."/>
            <person name="Terry A."/>
            <person name="Tsai C.J."/>
            <person name="Uberbacher E."/>
            <person name="Unneberg P."/>
            <person name="Vahala J."/>
            <person name="Wall K."/>
            <person name="Wessler S."/>
            <person name="Yang G."/>
            <person name="Yin T."/>
            <person name="Douglas C."/>
            <person name="Marra M."/>
            <person name="Sandberg G."/>
            <person name="Van de Peer Y."/>
            <person name="Rokhsar D."/>
        </authorList>
    </citation>
    <scope>NUCLEOTIDE SEQUENCE [LARGE SCALE GENOMIC DNA]</scope>
    <source>
        <strain evidence="4">cv. Nisqually</strain>
    </source>
</reference>
<organism evidence="3 4">
    <name type="scientific">Populus trichocarpa</name>
    <name type="common">Western balsam poplar</name>
    <name type="synonym">Populus balsamifera subsp. trichocarpa</name>
    <dbReference type="NCBI Taxonomy" id="3694"/>
    <lineage>
        <taxon>Eukaryota</taxon>
        <taxon>Viridiplantae</taxon>
        <taxon>Streptophyta</taxon>
        <taxon>Embryophyta</taxon>
        <taxon>Tracheophyta</taxon>
        <taxon>Spermatophyta</taxon>
        <taxon>Magnoliopsida</taxon>
        <taxon>eudicotyledons</taxon>
        <taxon>Gunneridae</taxon>
        <taxon>Pentapetalae</taxon>
        <taxon>rosids</taxon>
        <taxon>fabids</taxon>
        <taxon>Malpighiales</taxon>
        <taxon>Salicaceae</taxon>
        <taxon>Saliceae</taxon>
        <taxon>Populus</taxon>
    </lineage>
</organism>
<dbReference type="EMBL" id="CM009300">
    <property type="protein sequence ID" value="PNT11316.1"/>
    <property type="molecule type" value="Genomic_DNA"/>
</dbReference>
<protein>
    <recommendedName>
        <fullName evidence="5">Transmembrane protein</fullName>
    </recommendedName>
</protein>
<feature type="compositionally biased region" description="Polar residues" evidence="1">
    <location>
        <begin position="11"/>
        <end position="25"/>
    </location>
</feature>
<sequence>MSWRGVALKSSKPTKTTRGQVWPLSQQKKKDEQEEGEMRLEADFFRGWFLIFPRFDRSYFSFFATLALSLSFFFFASNGSGSARKEGDQKLTRSLTHFPREICAVFFGRQRLLSRLPR</sequence>
<feature type="transmembrane region" description="Helical" evidence="2">
    <location>
        <begin position="58"/>
        <end position="76"/>
    </location>
</feature>
<evidence type="ECO:0000313" key="4">
    <source>
        <dbReference type="Proteomes" id="UP000006729"/>
    </source>
</evidence>
<dbReference type="AlphaFoldDB" id="A0A2K1YE61"/>
<keyword evidence="2" id="KW-0812">Transmembrane</keyword>
<dbReference type="Proteomes" id="UP000006729">
    <property type="component" value="Chromosome 11"/>
</dbReference>
<dbReference type="InParanoid" id="A0A2K1YE61"/>
<gene>
    <name evidence="3" type="ORF">POPTR_011G011200</name>
</gene>
<keyword evidence="2" id="KW-0472">Membrane</keyword>
<accession>A0A2K1YE61</accession>
<evidence type="ECO:0000256" key="1">
    <source>
        <dbReference type="SAM" id="MobiDB-lite"/>
    </source>
</evidence>
<proteinExistence type="predicted"/>
<name>A0A2K1YE61_POPTR</name>